<proteinExistence type="predicted"/>
<name>A0AAV2ACD9_9ARAC</name>
<dbReference type="AlphaFoldDB" id="A0AAV2ACD9"/>
<gene>
    <name evidence="1" type="ORF">LARSCL_LOCUS11697</name>
</gene>
<feature type="non-terminal residue" evidence="1">
    <location>
        <position position="1"/>
    </location>
</feature>
<protein>
    <submittedName>
        <fullName evidence="1">Uncharacterized protein</fullName>
    </submittedName>
</protein>
<organism evidence="1 2">
    <name type="scientific">Larinioides sclopetarius</name>
    <dbReference type="NCBI Taxonomy" id="280406"/>
    <lineage>
        <taxon>Eukaryota</taxon>
        <taxon>Metazoa</taxon>
        <taxon>Ecdysozoa</taxon>
        <taxon>Arthropoda</taxon>
        <taxon>Chelicerata</taxon>
        <taxon>Arachnida</taxon>
        <taxon>Araneae</taxon>
        <taxon>Araneomorphae</taxon>
        <taxon>Entelegynae</taxon>
        <taxon>Araneoidea</taxon>
        <taxon>Araneidae</taxon>
        <taxon>Larinioides</taxon>
    </lineage>
</organism>
<comment type="caution">
    <text evidence="1">The sequence shown here is derived from an EMBL/GenBank/DDBJ whole genome shotgun (WGS) entry which is preliminary data.</text>
</comment>
<accession>A0AAV2ACD9</accession>
<keyword evidence="2" id="KW-1185">Reference proteome</keyword>
<dbReference type="EMBL" id="CAXIEN010000147">
    <property type="protein sequence ID" value="CAL1281656.1"/>
    <property type="molecule type" value="Genomic_DNA"/>
</dbReference>
<reference evidence="1 2" key="1">
    <citation type="submission" date="2024-04" db="EMBL/GenBank/DDBJ databases">
        <authorList>
            <person name="Rising A."/>
            <person name="Reimegard J."/>
            <person name="Sonavane S."/>
            <person name="Akerstrom W."/>
            <person name="Nylinder S."/>
            <person name="Hedman E."/>
            <person name="Kallberg Y."/>
        </authorList>
    </citation>
    <scope>NUCLEOTIDE SEQUENCE [LARGE SCALE GENOMIC DNA]</scope>
</reference>
<evidence type="ECO:0000313" key="2">
    <source>
        <dbReference type="Proteomes" id="UP001497382"/>
    </source>
</evidence>
<evidence type="ECO:0000313" key="1">
    <source>
        <dbReference type="EMBL" id="CAL1281656.1"/>
    </source>
</evidence>
<dbReference type="Gene3D" id="2.10.70.10">
    <property type="entry name" value="Complement Module, domain 1"/>
    <property type="match status" value="1"/>
</dbReference>
<sequence length="79" mass="8665">VDGCFPIYKEGQCCPCRYNCTYEEATPTPPGVTLMELAEGCTLPDGSFVEDGEAVNSTNPCEHCYCMRNEVVCAIQECQ</sequence>
<feature type="non-terminal residue" evidence="1">
    <location>
        <position position="79"/>
    </location>
</feature>
<dbReference type="Proteomes" id="UP001497382">
    <property type="component" value="Unassembled WGS sequence"/>
</dbReference>